<dbReference type="AlphaFoldDB" id="A0A1G8ELJ8"/>
<dbReference type="EMBL" id="FNDE01000045">
    <property type="protein sequence ID" value="SDH70774.1"/>
    <property type="molecule type" value="Genomic_DNA"/>
</dbReference>
<evidence type="ECO:0000313" key="3">
    <source>
        <dbReference type="Proteomes" id="UP000198956"/>
    </source>
</evidence>
<sequence>MNSLLPDLPPIEEQGKKKRGRGVTTAEKPQKESKQKPAGERPGVCECGSGKFSLSIKSGVMTRTCKNEECGRKTVV</sequence>
<proteinExistence type="predicted"/>
<name>A0A1G8ELJ8_ANETH</name>
<accession>A0A1G8ELJ8</accession>
<evidence type="ECO:0000256" key="1">
    <source>
        <dbReference type="SAM" id="MobiDB-lite"/>
    </source>
</evidence>
<organism evidence="2 3">
    <name type="scientific">Aneurinibacillus thermoaerophilus</name>
    <dbReference type="NCBI Taxonomy" id="143495"/>
    <lineage>
        <taxon>Bacteria</taxon>
        <taxon>Bacillati</taxon>
        <taxon>Bacillota</taxon>
        <taxon>Bacilli</taxon>
        <taxon>Bacillales</taxon>
        <taxon>Paenibacillaceae</taxon>
        <taxon>Aneurinibacillus group</taxon>
        <taxon>Aneurinibacillus</taxon>
    </lineage>
</organism>
<gene>
    <name evidence="2" type="ORF">SAMN04489735_104535</name>
</gene>
<reference evidence="2 3" key="1">
    <citation type="submission" date="2016-10" db="EMBL/GenBank/DDBJ databases">
        <authorList>
            <person name="de Groot N.N."/>
        </authorList>
    </citation>
    <scope>NUCLEOTIDE SEQUENCE [LARGE SCALE GENOMIC DNA]</scope>
    <source>
        <strain evidence="2 3">L 420-91</strain>
    </source>
</reference>
<protein>
    <submittedName>
        <fullName evidence="2">Uncharacterized protein</fullName>
    </submittedName>
</protein>
<evidence type="ECO:0000313" key="2">
    <source>
        <dbReference type="EMBL" id="SDH70774.1"/>
    </source>
</evidence>
<feature type="region of interest" description="Disordered" evidence="1">
    <location>
        <begin position="1"/>
        <end position="43"/>
    </location>
</feature>
<dbReference type="Proteomes" id="UP000198956">
    <property type="component" value="Unassembled WGS sequence"/>
</dbReference>
<feature type="compositionally biased region" description="Basic and acidic residues" evidence="1">
    <location>
        <begin position="28"/>
        <end position="39"/>
    </location>
</feature>